<dbReference type="Proteomes" id="UP000198290">
    <property type="component" value="Chromosome"/>
</dbReference>
<dbReference type="GO" id="GO:0003677">
    <property type="term" value="F:DNA binding"/>
    <property type="evidence" value="ECO:0007669"/>
    <property type="project" value="InterPro"/>
</dbReference>
<dbReference type="CDD" id="cd00093">
    <property type="entry name" value="HTH_XRE"/>
    <property type="match status" value="1"/>
</dbReference>
<dbReference type="Gene3D" id="1.10.260.40">
    <property type="entry name" value="lambda repressor-like DNA-binding domains"/>
    <property type="match status" value="1"/>
</dbReference>
<dbReference type="InterPro" id="IPR001387">
    <property type="entry name" value="Cro/C1-type_HTH"/>
</dbReference>
<reference evidence="3" key="1">
    <citation type="journal article" date="2017" name="Biotechnol. Biofuels">
        <title>Evaluation of environmental bacterial communities as a factor affecting the growth of duckweed Lemna minor.</title>
        <authorList>
            <person name="Ishizawa H."/>
            <person name="Kuroda M."/>
            <person name="Morikawa M."/>
            <person name="Ike M."/>
        </authorList>
    </citation>
    <scope>NUCLEOTIDE SEQUENCE [LARGE SCALE GENOMIC DNA]</scope>
    <source>
        <strain evidence="3">H3</strain>
    </source>
</reference>
<feature type="domain" description="HTH cro/C1-type" evidence="1">
    <location>
        <begin position="21"/>
        <end position="75"/>
    </location>
</feature>
<evidence type="ECO:0000313" key="3">
    <source>
        <dbReference type="Proteomes" id="UP000198290"/>
    </source>
</evidence>
<protein>
    <recommendedName>
        <fullName evidence="1">HTH cro/C1-type domain-containing protein</fullName>
    </recommendedName>
</protein>
<evidence type="ECO:0000259" key="1">
    <source>
        <dbReference type="PROSITE" id="PS50943"/>
    </source>
</evidence>
<dbReference type="EMBL" id="AP018823">
    <property type="protein sequence ID" value="BBF86137.1"/>
    <property type="molecule type" value="Genomic_DNA"/>
</dbReference>
<reference evidence="3" key="3">
    <citation type="journal article" date="2017" name="Plant Physiol. Biochem.">
        <title>Differential oxidative and antioxidative response of duckweed Lemna minor toward plant growth promoting/inhibiting bacteria.</title>
        <authorList>
            <person name="Ishizawa H."/>
            <person name="Kuroda M."/>
            <person name="Morikawa M."/>
            <person name="Ike M."/>
        </authorList>
    </citation>
    <scope>NUCLEOTIDE SEQUENCE [LARGE SCALE GENOMIC DNA]</scope>
    <source>
        <strain evidence="3">H3</strain>
    </source>
</reference>
<dbReference type="AlphaFoldDB" id="A0A3G9GL26"/>
<dbReference type="KEGG" id="amah:DLM_2530"/>
<dbReference type="RefSeq" id="WP_197715399.1">
    <property type="nucleotide sequence ID" value="NZ_AP018823.1"/>
</dbReference>
<dbReference type="SUPFAM" id="SSF47413">
    <property type="entry name" value="lambda repressor-like DNA-binding domains"/>
    <property type="match status" value="1"/>
</dbReference>
<dbReference type="SMART" id="SM00530">
    <property type="entry name" value="HTH_XRE"/>
    <property type="match status" value="1"/>
</dbReference>
<dbReference type="PROSITE" id="PS50943">
    <property type="entry name" value="HTH_CROC1"/>
    <property type="match status" value="1"/>
</dbReference>
<dbReference type="InterPro" id="IPR010982">
    <property type="entry name" value="Lambda_DNA-bd_dom_sf"/>
</dbReference>
<organism evidence="2 3">
    <name type="scientific">Aquitalea magnusonii</name>
    <dbReference type="NCBI Taxonomy" id="332411"/>
    <lineage>
        <taxon>Bacteria</taxon>
        <taxon>Pseudomonadati</taxon>
        <taxon>Pseudomonadota</taxon>
        <taxon>Betaproteobacteria</taxon>
        <taxon>Neisseriales</taxon>
        <taxon>Chromobacteriaceae</taxon>
        <taxon>Aquitalea</taxon>
    </lineage>
</organism>
<proteinExistence type="predicted"/>
<sequence>MNHYDTSKSASALAEELGRRLRQARLEANISQDALASRAGLSRRAVQYAEAGKSQLDTFLALLLALGLDSQLDNLLPPGHCLPCNC</sequence>
<name>A0A3G9GL26_9NEIS</name>
<dbReference type="Pfam" id="PF01381">
    <property type="entry name" value="HTH_3"/>
    <property type="match status" value="1"/>
</dbReference>
<reference evidence="2 3" key="2">
    <citation type="journal article" date="2017" name="Genome Announc.">
        <title>Draft genome sequence of Aquitalea magnusonii strain H3, a plant growth-promoting bacterium of duckweed Lemna minor.</title>
        <authorList>
            <person name="Ishizawa H."/>
            <person name="Kuroda M."/>
            <person name="Ike M."/>
        </authorList>
    </citation>
    <scope>NUCLEOTIDE SEQUENCE [LARGE SCALE GENOMIC DNA]</scope>
    <source>
        <strain evidence="2 3">H3</strain>
    </source>
</reference>
<accession>A0A3G9GL26</accession>
<evidence type="ECO:0000313" key="2">
    <source>
        <dbReference type="EMBL" id="BBF86137.1"/>
    </source>
</evidence>
<keyword evidence="3" id="KW-1185">Reference proteome</keyword>
<gene>
    <name evidence="2" type="ORF">DLM_2530</name>
</gene>